<reference evidence="2" key="1">
    <citation type="submission" date="2021-03" db="EMBL/GenBank/DDBJ databases">
        <title>Draft genome sequence of rust myrtle Austropuccinia psidii MF-1, a brazilian biotype.</title>
        <authorList>
            <person name="Quecine M.C."/>
            <person name="Pachon D.M.R."/>
            <person name="Bonatelli M.L."/>
            <person name="Correr F.H."/>
            <person name="Franceschini L.M."/>
            <person name="Leite T.F."/>
            <person name="Margarido G.R.A."/>
            <person name="Almeida C.A."/>
            <person name="Ferrarezi J.A."/>
            <person name="Labate C.A."/>
        </authorList>
    </citation>
    <scope>NUCLEOTIDE SEQUENCE</scope>
    <source>
        <strain evidence="2">MF-1</strain>
    </source>
</reference>
<comment type="caution">
    <text evidence="2">The sequence shown here is derived from an EMBL/GenBank/DDBJ whole genome shotgun (WGS) entry which is preliminary data.</text>
</comment>
<dbReference type="AlphaFoldDB" id="A0A9Q3D3X4"/>
<dbReference type="Proteomes" id="UP000765509">
    <property type="component" value="Unassembled WGS sequence"/>
</dbReference>
<gene>
    <name evidence="2" type="ORF">O181_034955</name>
</gene>
<proteinExistence type="predicted"/>
<sequence>MEGEAPFRRVYMKSRRSRSFSGFLGGYPSIFQGPTSRLGETEYEEGEESEEEEEDDDTEVEAALEGAPEAFEASNLALSNKPLVSQAEPNSLDMMEKMTRVMGRITQSVSPGTIKEP</sequence>
<accession>A0A9Q3D3X4</accession>
<name>A0A9Q3D3X4_9BASI</name>
<evidence type="ECO:0000313" key="3">
    <source>
        <dbReference type="Proteomes" id="UP000765509"/>
    </source>
</evidence>
<keyword evidence="3" id="KW-1185">Reference proteome</keyword>
<protein>
    <submittedName>
        <fullName evidence="2">Uncharacterized protein</fullName>
    </submittedName>
</protein>
<evidence type="ECO:0000313" key="2">
    <source>
        <dbReference type="EMBL" id="MBW0495240.1"/>
    </source>
</evidence>
<feature type="region of interest" description="Disordered" evidence="1">
    <location>
        <begin position="28"/>
        <end position="61"/>
    </location>
</feature>
<feature type="compositionally biased region" description="Acidic residues" evidence="1">
    <location>
        <begin position="41"/>
        <end position="61"/>
    </location>
</feature>
<dbReference type="EMBL" id="AVOT02012986">
    <property type="protein sequence ID" value="MBW0495240.1"/>
    <property type="molecule type" value="Genomic_DNA"/>
</dbReference>
<organism evidence="2 3">
    <name type="scientific">Austropuccinia psidii MF-1</name>
    <dbReference type="NCBI Taxonomy" id="1389203"/>
    <lineage>
        <taxon>Eukaryota</taxon>
        <taxon>Fungi</taxon>
        <taxon>Dikarya</taxon>
        <taxon>Basidiomycota</taxon>
        <taxon>Pucciniomycotina</taxon>
        <taxon>Pucciniomycetes</taxon>
        <taxon>Pucciniales</taxon>
        <taxon>Sphaerophragmiaceae</taxon>
        <taxon>Austropuccinia</taxon>
    </lineage>
</organism>
<evidence type="ECO:0000256" key="1">
    <source>
        <dbReference type="SAM" id="MobiDB-lite"/>
    </source>
</evidence>